<sequence>MKRNLSLSSIVDQIKYPLSDNSFISKCRYLIDKDGCVVLPNFLTKNAIKKLIEESNKNEPKAFYCKQEHSVYISPADKNFPAEHPRNRLVVSTKGCITDDQISEDSYLKVLYKSELFRDFLAETLGEKCLYGYADNLSSINIHYASETQELGWHFDNSSFAVSLLIQEPKKGGEFQYIRSFRNAEKGEMNFDGVNRLLEDKVEYKSLAMDAGTLVLFRGRNSIHRVTPVGGDVTRILAVLAYNSEPNISLSETSRMT</sequence>
<feature type="domain" description="Fe2OG dioxygenase" evidence="1">
    <location>
        <begin position="136"/>
        <end position="244"/>
    </location>
</feature>
<dbReference type="InterPro" id="IPR056470">
    <property type="entry name" value="BesD/HalB-like"/>
</dbReference>
<dbReference type="EMBL" id="UINC01145374">
    <property type="protein sequence ID" value="SVD35462.1"/>
    <property type="molecule type" value="Genomic_DNA"/>
</dbReference>
<dbReference type="Gene3D" id="2.60.120.620">
    <property type="entry name" value="q2cbj1_9rhob like domain"/>
    <property type="match status" value="1"/>
</dbReference>
<gene>
    <name evidence="2" type="ORF">METZ01_LOCUS388316</name>
</gene>
<dbReference type="SUPFAM" id="SSF51197">
    <property type="entry name" value="Clavaminate synthase-like"/>
    <property type="match status" value="1"/>
</dbReference>
<dbReference type="AlphaFoldDB" id="A0A382UMR2"/>
<organism evidence="2">
    <name type="scientific">marine metagenome</name>
    <dbReference type="NCBI Taxonomy" id="408172"/>
    <lineage>
        <taxon>unclassified sequences</taxon>
        <taxon>metagenomes</taxon>
        <taxon>ecological metagenomes</taxon>
    </lineage>
</organism>
<dbReference type="PROSITE" id="PS51471">
    <property type="entry name" value="FE2OG_OXY"/>
    <property type="match status" value="1"/>
</dbReference>
<dbReference type="Pfam" id="PF23169">
    <property type="entry name" value="HalD"/>
    <property type="match status" value="1"/>
</dbReference>
<evidence type="ECO:0000259" key="1">
    <source>
        <dbReference type="PROSITE" id="PS51471"/>
    </source>
</evidence>
<protein>
    <recommendedName>
        <fullName evidence="1">Fe2OG dioxygenase domain-containing protein</fullName>
    </recommendedName>
</protein>
<feature type="non-terminal residue" evidence="2">
    <location>
        <position position="257"/>
    </location>
</feature>
<evidence type="ECO:0000313" key="2">
    <source>
        <dbReference type="EMBL" id="SVD35462.1"/>
    </source>
</evidence>
<name>A0A382UMR2_9ZZZZ</name>
<dbReference type="InterPro" id="IPR005123">
    <property type="entry name" value="Oxoglu/Fe-dep_dioxygenase_dom"/>
</dbReference>
<proteinExistence type="predicted"/>
<reference evidence="2" key="1">
    <citation type="submission" date="2018-05" db="EMBL/GenBank/DDBJ databases">
        <authorList>
            <person name="Lanie J.A."/>
            <person name="Ng W.-L."/>
            <person name="Kazmierczak K.M."/>
            <person name="Andrzejewski T.M."/>
            <person name="Davidsen T.M."/>
            <person name="Wayne K.J."/>
            <person name="Tettelin H."/>
            <person name="Glass J.I."/>
            <person name="Rusch D."/>
            <person name="Podicherti R."/>
            <person name="Tsui H.-C.T."/>
            <person name="Winkler M.E."/>
        </authorList>
    </citation>
    <scope>NUCLEOTIDE SEQUENCE</scope>
</reference>
<accession>A0A382UMR2</accession>